<keyword evidence="9" id="KW-1133">Transmembrane helix</keyword>
<reference evidence="10 11" key="1">
    <citation type="journal article" date="2013" name="BMC Genomics">
        <title>Genomics-driven discovery of the pneumocandin biosynthetic gene cluster in the fungus Glarea lozoyensis.</title>
        <authorList>
            <person name="Chen L."/>
            <person name="Yue Q."/>
            <person name="Zhang X."/>
            <person name="Xiang M."/>
            <person name="Wang C."/>
            <person name="Li S."/>
            <person name="Che Y."/>
            <person name="Ortiz-Lopez F.J."/>
            <person name="Bills G.F."/>
            <person name="Liu X."/>
            <person name="An Z."/>
        </authorList>
    </citation>
    <scope>NUCLEOTIDE SEQUENCE [LARGE SCALE GENOMIC DNA]</scope>
    <source>
        <strain evidence="11">ATCC 20868 / MF5171</strain>
    </source>
</reference>
<dbReference type="Proteomes" id="UP000016922">
    <property type="component" value="Unassembled WGS sequence"/>
</dbReference>
<dbReference type="RefSeq" id="XP_008084607.1">
    <property type="nucleotide sequence ID" value="XM_008086416.1"/>
</dbReference>
<dbReference type="HOGENOM" id="CLU_022195_0_2_1"/>
<comment type="cofactor">
    <cofactor evidence="1 7">
        <name>heme</name>
        <dbReference type="ChEBI" id="CHEBI:30413"/>
    </cofactor>
</comment>
<dbReference type="Pfam" id="PF00067">
    <property type="entry name" value="p450"/>
    <property type="match status" value="1"/>
</dbReference>
<dbReference type="KEGG" id="glz:GLAREA_09820"/>
<keyword evidence="11" id="KW-1185">Reference proteome</keyword>
<dbReference type="GO" id="GO:0016705">
    <property type="term" value="F:oxidoreductase activity, acting on paired donors, with incorporation or reduction of molecular oxygen"/>
    <property type="evidence" value="ECO:0007669"/>
    <property type="project" value="InterPro"/>
</dbReference>
<feature type="binding site" description="axial binding residue" evidence="7">
    <location>
        <position position="467"/>
    </location>
    <ligand>
        <name>heme</name>
        <dbReference type="ChEBI" id="CHEBI:30413"/>
    </ligand>
    <ligandPart>
        <name>Fe</name>
        <dbReference type="ChEBI" id="CHEBI:18248"/>
    </ligandPart>
</feature>
<evidence type="ECO:0000256" key="5">
    <source>
        <dbReference type="ARBA" id="ARBA00023004"/>
    </source>
</evidence>
<evidence type="ECO:0000256" key="4">
    <source>
        <dbReference type="ARBA" id="ARBA00023002"/>
    </source>
</evidence>
<name>S3CUN1_GLAL2</name>
<sequence>MALLPFIKHAQASVAESPVIYSVALLATLIGIFRYIVLRQSRKLNFPVVGKAIDSELKNDLIEGAKLYPDEPFIIPTQPPMVVLPEKTLDEIRYMTEDKVSFLELIRREFLHRHTTIGDSRPEVIQAVKNELTRNISSVLDCLQDEVRYSLDKEIGDCPDWKPIYLYKAMANVVALMSGRTFVGLPLSREQEWLDVSINFTIDAVAAARAARNWHPLMRPFVAPFLKEIRRIKAYKTRGAELLAPYMEQKVLDQIMDEPKKSVDEEQSAFTGWVLKYTKDSEKRDPAVLALNQIVLSFAAIHTSGMAVTHCLYDLAARPEYIQPLREEIEKVIAEDGYEDDGDGIKKLKKSSLPRLRKLDSFMKESQRHAPAGLFGNTRVVVKPLHLSTGHTIPPGTKIAYNLWATQMSTSSLSMSPTYNPPNYHAPAEFDGFRFSNLRAMEGKENKHQFVSTAPDSLSFGHGNHACPGRFFASNEIKVILIEVLRTYDLRLKGDVEGTGGVEKRPEDLVNAGSIMPNPFAEIEFKSRKKDVI</sequence>
<evidence type="ECO:0000256" key="2">
    <source>
        <dbReference type="ARBA" id="ARBA00010617"/>
    </source>
</evidence>
<dbReference type="OMA" id="NFGHGPH"/>
<keyword evidence="7 8" id="KW-0349">Heme</keyword>
<dbReference type="InterPro" id="IPR001128">
    <property type="entry name" value="Cyt_P450"/>
</dbReference>
<keyword evidence="6 8" id="KW-0503">Monooxygenase</keyword>
<dbReference type="SUPFAM" id="SSF48264">
    <property type="entry name" value="Cytochrome P450"/>
    <property type="match status" value="1"/>
</dbReference>
<dbReference type="PROSITE" id="PS00086">
    <property type="entry name" value="CYTOCHROME_P450"/>
    <property type="match status" value="1"/>
</dbReference>
<evidence type="ECO:0000313" key="11">
    <source>
        <dbReference type="Proteomes" id="UP000016922"/>
    </source>
</evidence>
<evidence type="ECO:0000313" key="10">
    <source>
        <dbReference type="EMBL" id="EPE28699.1"/>
    </source>
</evidence>
<dbReference type="InterPro" id="IPR002403">
    <property type="entry name" value="Cyt_P450_E_grp-IV"/>
</dbReference>
<keyword evidence="4 8" id="KW-0560">Oxidoreductase</keyword>
<feature type="transmembrane region" description="Helical" evidence="9">
    <location>
        <begin position="20"/>
        <end position="37"/>
    </location>
</feature>
<evidence type="ECO:0000256" key="3">
    <source>
        <dbReference type="ARBA" id="ARBA00022723"/>
    </source>
</evidence>
<organism evidence="10 11">
    <name type="scientific">Glarea lozoyensis (strain ATCC 20868 / MF5171)</name>
    <dbReference type="NCBI Taxonomy" id="1116229"/>
    <lineage>
        <taxon>Eukaryota</taxon>
        <taxon>Fungi</taxon>
        <taxon>Dikarya</taxon>
        <taxon>Ascomycota</taxon>
        <taxon>Pezizomycotina</taxon>
        <taxon>Leotiomycetes</taxon>
        <taxon>Helotiales</taxon>
        <taxon>Helotiaceae</taxon>
        <taxon>Glarea</taxon>
    </lineage>
</organism>
<evidence type="ECO:0000256" key="8">
    <source>
        <dbReference type="RuleBase" id="RU000461"/>
    </source>
</evidence>
<protein>
    <submittedName>
        <fullName evidence="10">Cytochrome P450</fullName>
    </submittedName>
</protein>
<dbReference type="PANTHER" id="PTHR46206">
    <property type="entry name" value="CYTOCHROME P450"/>
    <property type="match status" value="1"/>
</dbReference>
<dbReference type="GO" id="GO:0005506">
    <property type="term" value="F:iron ion binding"/>
    <property type="evidence" value="ECO:0007669"/>
    <property type="project" value="InterPro"/>
</dbReference>
<dbReference type="Gene3D" id="1.10.630.10">
    <property type="entry name" value="Cytochrome P450"/>
    <property type="match status" value="1"/>
</dbReference>
<dbReference type="AlphaFoldDB" id="S3CUN1"/>
<keyword evidence="9" id="KW-0812">Transmembrane</keyword>
<dbReference type="PANTHER" id="PTHR46206:SF6">
    <property type="entry name" value="CYTOCHROME P450 MONOOXYGENASE AN1598-RELATED"/>
    <property type="match status" value="1"/>
</dbReference>
<keyword evidence="5 7" id="KW-0408">Iron</keyword>
<dbReference type="InterPro" id="IPR036396">
    <property type="entry name" value="Cyt_P450_sf"/>
</dbReference>
<evidence type="ECO:0000256" key="1">
    <source>
        <dbReference type="ARBA" id="ARBA00001971"/>
    </source>
</evidence>
<dbReference type="eggNOG" id="KOG0156">
    <property type="taxonomic scope" value="Eukaryota"/>
</dbReference>
<dbReference type="GO" id="GO:0020037">
    <property type="term" value="F:heme binding"/>
    <property type="evidence" value="ECO:0007669"/>
    <property type="project" value="InterPro"/>
</dbReference>
<evidence type="ECO:0000256" key="6">
    <source>
        <dbReference type="ARBA" id="ARBA00023033"/>
    </source>
</evidence>
<keyword evidence="3 7" id="KW-0479">Metal-binding</keyword>
<dbReference type="InterPro" id="IPR017972">
    <property type="entry name" value="Cyt_P450_CS"/>
</dbReference>
<dbReference type="PRINTS" id="PR00465">
    <property type="entry name" value="EP450IV"/>
</dbReference>
<evidence type="ECO:0000256" key="7">
    <source>
        <dbReference type="PIRSR" id="PIRSR602403-1"/>
    </source>
</evidence>
<keyword evidence="9" id="KW-0472">Membrane</keyword>
<dbReference type="OrthoDB" id="1844152at2759"/>
<proteinExistence type="inferred from homology"/>
<dbReference type="GO" id="GO:0004497">
    <property type="term" value="F:monooxygenase activity"/>
    <property type="evidence" value="ECO:0007669"/>
    <property type="project" value="UniProtKB-KW"/>
</dbReference>
<dbReference type="CDD" id="cd11041">
    <property type="entry name" value="CYP503A1-like"/>
    <property type="match status" value="1"/>
</dbReference>
<accession>S3CUN1</accession>
<dbReference type="GeneID" id="19468867"/>
<comment type="similarity">
    <text evidence="2 8">Belongs to the cytochrome P450 family.</text>
</comment>
<evidence type="ECO:0000256" key="9">
    <source>
        <dbReference type="SAM" id="Phobius"/>
    </source>
</evidence>
<gene>
    <name evidence="10" type="ORF">GLAREA_09820</name>
</gene>
<dbReference type="EMBL" id="KE145368">
    <property type="protein sequence ID" value="EPE28699.1"/>
    <property type="molecule type" value="Genomic_DNA"/>
</dbReference>